<feature type="region of interest" description="Disordered" evidence="2">
    <location>
        <begin position="590"/>
        <end position="613"/>
    </location>
</feature>
<dbReference type="InterPro" id="IPR040346">
    <property type="entry name" value="GEX1/Brambleberry"/>
</dbReference>
<protein>
    <submittedName>
        <fullName evidence="6 7">Protein brambleberry-like</fullName>
    </submittedName>
</protein>
<evidence type="ECO:0000256" key="2">
    <source>
        <dbReference type="SAM" id="MobiDB-lite"/>
    </source>
</evidence>
<keyword evidence="3" id="KW-0472">Membrane</keyword>
<dbReference type="PANTHER" id="PTHR33538">
    <property type="entry name" value="PROTEIN GAMETE EXPRESSED 1"/>
    <property type="match status" value="1"/>
</dbReference>
<sequence>MGRGYLSILFIILITSQSSYGSLFDWVWGKETDDTTVLVADGVPLISIPYESMTEDEKFLQEAAKFTEIQVSSPLETCQHKVIMKIKTSCSGMTEEQLAKLSVNLLNCQSAVEGRKMFPCTDEMSLKQCTTDMDPDMWNAYHLMSNRARAVCYAARSTQFRALTELTVNKLMQTAHNQITTLSSLKESQDRLEEHTVEALSSLSKGNEALLEQQKYLKDAQASAYNLVTSNLRELNNEKALIRSGHTQLAAMTDDIRKKLEEANRNLKQQAIEHGENHKEILEDLVNIQMQAELIWEKIESSTERIFAQHEEALSRYERTLEKLAQINDTVQYIWNITNSMRAEVDEKLNWLTNYIGDTGEQMHRIYRIGLHVVYLLCCMVIAAFLHAPLLTRITIMGLVPMNLVSYLKHGMDACLDFPSITVLIILITMMHFLMVGIQRLFGPKQQMRAEPVQVIERNGHANGHYVSSSYSNLQSEQTPNLTFYAKQKRNVRALYYSLSYQINRCIRIVRSLVESVISWSKQSWPQREELSCSYTSSRRTREDLIRNYESEFPSISEDMTDFEHSHLVNESNDDLDKLIDANDLRRRMQRQMRGASTYSSHQQSSSRSVTPSFTTRCAAITKSGRKCRMHTTNDRYCARHIGGYSVTED</sequence>
<dbReference type="GeneID" id="108625997"/>
<evidence type="ECO:0000313" key="7">
    <source>
        <dbReference type="RefSeq" id="XP_026670221.1"/>
    </source>
</evidence>
<reference evidence="6 7" key="1">
    <citation type="submission" date="2025-04" db="UniProtKB">
        <authorList>
            <consortium name="RefSeq"/>
        </authorList>
    </citation>
    <scope>IDENTIFICATION</scope>
    <source>
        <tissue evidence="6 7">Whole body</tissue>
    </source>
</reference>
<proteinExistence type="predicted"/>
<name>A0AAJ7WBF5_9HYME</name>
<evidence type="ECO:0000313" key="5">
    <source>
        <dbReference type="Proteomes" id="UP000694925"/>
    </source>
</evidence>
<dbReference type="PANTHER" id="PTHR33538:SF1">
    <property type="entry name" value="PROTEIN BRAMBLEBERRY"/>
    <property type="match status" value="1"/>
</dbReference>
<keyword evidence="4" id="KW-0732">Signal</keyword>
<keyword evidence="1" id="KW-0175">Coiled coil</keyword>
<feature type="transmembrane region" description="Helical" evidence="3">
    <location>
        <begin position="373"/>
        <end position="400"/>
    </location>
</feature>
<keyword evidence="3" id="KW-1133">Transmembrane helix</keyword>
<feature type="chain" id="PRO_5044709580" evidence="4">
    <location>
        <begin position="22"/>
        <end position="650"/>
    </location>
</feature>
<feature type="signal peptide" evidence="4">
    <location>
        <begin position="1"/>
        <end position="21"/>
    </location>
</feature>
<gene>
    <name evidence="6 7" type="primary">LOC108625997</name>
</gene>
<dbReference type="KEGG" id="ccal:108625997"/>
<dbReference type="RefSeq" id="XP_017881880.1">
    <property type="nucleotide sequence ID" value="XM_018026391.2"/>
</dbReference>
<dbReference type="Proteomes" id="UP000694925">
    <property type="component" value="Unplaced"/>
</dbReference>
<feature type="transmembrane region" description="Helical" evidence="3">
    <location>
        <begin position="420"/>
        <end position="442"/>
    </location>
</feature>
<feature type="coiled-coil region" evidence="1">
    <location>
        <begin position="250"/>
        <end position="277"/>
    </location>
</feature>
<accession>A0AAJ7WBF5</accession>
<keyword evidence="5" id="KW-1185">Reference proteome</keyword>
<evidence type="ECO:0000256" key="4">
    <source>
        <dbReference type="SAM" id="SignalP"/>
    </source>
</evidence>
<evidence type="ECO:0000256" key="3">
    <source>
        <dbReference type="SAM" id="Phobius"/>
    </source>
</evidence>
<evidence type="ECO:0000313" key="6">
    <source>
        <dbReference type="RefSeq" id="XP_017881880.1"/>
    </source>
</evidence>
<organism evidence="5 7">
    <name type="scientific">Ceratina calcarata</name>
    <dbReference type="NCBI Taxonomy" id="156304"/>
    <lineage>
        <taxon>Eukaryota</taxon>
        <taxon>Metazoa</taxon>
        <taxon>Ecdysozoa</taxon>
        <taxon>Arthropoda</taxon>
        <taxon>Hexapoda</taxon>
        <taxon>Insecta</taxon>
        <taxon>Pterygota</taxon>
        <taxon>Neoptera</taxon>
        <taxon>Endopterygota</taxon>
        <taxon>Hymenoptera</taxon>
        <taxon>Apocrita</taxon>
        <taxon>Aculeata</taxon>
        <taxon>Apoidea</taxon>
        <taxon>Anthophila</taxon>
        <taxon>Apidae</taxon>
        <taxon>Ceratina</taxon>
        <taxon>Zadontomerus</taxon>
    </lineage>
</organism>
<dbReference type="RefSeq" id="XP_026670221.1">
    <property type="nucleotide sequence ID" value="XM_026814420.1"/>
</dbReference>
<dbReference type="AlphaFoldDB" id="A0AAJ7WBF5"/>
<evidence type="ECO:0000256" key="1">
    <source>
        <dbReference type="SAM" id="Coils"/>
    </source>
</evidence>
<feature type="compositionally biased region" description="Low complexity" evidence="2">
    <location>
        <begin position="597"/>
        <end position="613"/>
    </location>
</feature>
<keyword evidence="3" id="KW-0812">Transmembrane</keyword>